<feature type="compositionally biased region" description="Basic and acidic residues" evidence="1">
    <location>
        <begin position="13"/>
        <end position="22"/>
    </location>
</feature>
<evidence type="ECO:0000313" key="3">
    <source>
        <dbReference type="Proteomes" id="UP000799437"/>
    </source>
</evidence>
<organism evidence="2 3">
    <name type="scientific">Pseudovirgaria hyperparasitica</name>
    <dbReference type="NCBI Taxonomy" id="470096"/>
    <lineage>
        <taxon>Eukaryota</taxon>
        <taxon>Fungi</taxon>
        <taxon>Dikarya</taxon>
        <taxon>Ascomycota</taxon>
        <taxon>Pezizomycotina</taxon>
        <taxon>Dothideomycetes</taxon>
        <taxon>Dothideomycetes incertae sedis</taxon>
        <taxon>Acrospermales</taxon>
        <taxon>Acrospermaceae</taxon>
        <taxon>Pseudovirgaria</taxon>
    </lineage>
</organism>
<keyword evidence="3" id="KW-1185">Reference proteome</keyword>
<name>A0A6A6WAT0_9PEZI</name>
<dbReference type="Proteomes" id="UP000799437">
    <property type="component" value="Unassembled WGS sequence"/>
</dbReference>
<dbReference type="RefSeq" id="XP_033602413.1">
    <property type="nucleotide sequence ID" value="XM_033745390.1"/>
</dbReference>
<sequence>MSGEKRGRGRPKMSAEEVERRKGMTKAEVNRETREKTRLRRAEKAKAKAEKEAATAAGRARESAQPVAASLAQVPFPQQAPPSEDADLHDSGIGMHMDDASPLQLGGEGEERERERERPFPQQFPAPVPSSPAALDIPPSPTGSWASLYAADPVRRVEVAAGGLAEAERVEERTRTRRCSVEESLEQHRRTVQEWTRTPRSHLEYLCSEKH</sequence>
<reference evidence="2" key="1">
    <citation type="journal article" date="2020" name="Stud. Mycol.">
        <title>101 Dothideomycetes genomes: a test case for predicting lifestyles and emergence of pathogens.</title>
        <authorList>
            <person name="Haridas S."/>
            <person name="Albert R."/>
            <person name="Binder M."/>
            <person name="Bloem J."/>
            <person name="Labutti K."/>
            <person name="Salamov A."/>
            <person name="Andreopoulos B."/>
            <person name="Baker S."/>
            <person name="Barry K."/>
            <person name="Bills G."/>
            <person name="Bluhm B."/>
            <person name="Cannon C."/>
            <person name="Castanera R."/>
            <person name="Culley D."/>
            <person name="Daum C."/>
            <person name="Ezra D."/>
            <person name="Gonzalez J."/>
            <person name="Henrissat B."/>
            <person name="Kuo A."/>
            <person name="Liang C."/>
            <person name="Lipzen A."/>
            <person name="Lutzoni F."/>
            <person name="Magnuson J."/>
            <person name="Mondo S."/>
            <person name="Nolan M."/>
            <person name="Ohm R."/>
            <person name="Pangilinan J."/>
            <person name="Park H.-J."/>
            <person name="Ramirez L."/>
            <person name="Alfaro M."/>
            <person name="Sun H."/>
            <person name="Tritt A."/>
            <person name="Yoshinaga Y."/>
            <person name="Zwiers L.-H."/>
            <person name="Turgeon B."/>
            <person name="Goodwin S."/>
            <person name="Spatafora J."/>
            <person name="Crous P."/>
            <person name="Grigoriev I."/>
        </authorList>
    </citation>
    <scope>NUCLEOTIDE SEQUENCE</scope>
    <source>
        <strain evidence="2">CBS 121739</strain>
    </source>
</reference>
<dbReference type="EMBL" id="ML996569">
    <property type="protein sequence ID" value="KAF2759962.1"/>
    <property type="molecule type" value="Genomic_DNA"/>
</dbReference>
<accession>A0A6A6WAT0</accession>
<dbReference type="GeneID" id="54486444"/>
<feature type="compositionally biased region" description="Basic and acidic residues" evidence="1">
    <location>
        <begin position="28"/>
        <end position="53"/>
    </location>
</feature>
<dbReference type="AlphaFoldDB" id="A0A6A6WAT0"/>
<protein>
    <submittedName>
        <fullName evidence="2">Uncharacterized protein</fullName>
    </submittedName>
</protein>
<evidence type="ECO:0000256" key="1">
    <source>
        <dbReference type="SAM" id="MobiDB-lite"/>
    </source>
</evidence>
<proteinExistence type="predicted"/>
<feature type="region of interest" description="Disordered" evidence="1">
    <location>
        <begin position="1"/>
        <end position="139"/>
    </location>
</feature>
<feature type="compositionally biased region" description="Basic and acidic residues" evidence="1">
    <location>
        <begin position="109"/>
        <end position="119"/>
    </location>
</feature>
<evidence type="ECO:0000313" key="2">
    <source>
        <dbReference type="EMBL" id="KAF2759962.1"/>
    </source>
</evidence>
<gene>
    <name evidence="2" type="ORF">EJ05DRAFT_484842</name>
</gene>